<evidence type="ECO:0000256" key="5">
    <source>
        <dbReference type="ARBA" id="ARBA00023224"/>
    </source>
</evidence>
<feature type="transmembrane region" description="Helical" evidence="8">
    <location>
        <begin position="6"/>
        <end position="30"/>
    </location>
</feature>
<evidence type="ECO:0000313" key="11">
    <source>
        <dbReference type="EMBL" id="OZY87265.1"/>
    </source>
</evidence>
<comment type="subcellular location">
    <subcellularLocation>
        <location evidence="1">Membrane</location>
        <topology evidence="1">Multi-pass membrane protein</topology>
    </subcellularLocation>
</comment>
<organism evidence="11 12">
    <name type="scientific">Cellvibrio mixtus</name>
    <dbReference type="NCBI Taxonomy" id="39650"/>
    <lineage>
        <taxon>Bacteria</taxon>
        <taxon>Pseudomonadati</taxon>
        <taxon>Pseudomonadota</taxon>
        <taxon>Gammaproteobacteria</taxon>
        <taxon>Cellvibrionales</taxon>
        <taxon>Cellvibrionaceae</taxon>
        <taxon>Cellvibrio</taxon>
    </lineage>
</organism>
<keyword evidence="4 8" id="KW-0472">Membrane</keyword>
<dbReference type="PRINTS" id="PR00260">
    <property type="entry name" value="CHEMTRNSDUCR"/>
</dbReference>
<evidence type="ECO:0000259" key="10">
    <source>
        <dbReference type="PROSITE" id="PS50885"/>
    </source>
</evidence>
<keyword evidence="3 8" id="KW-1133">Transmembrane helix</keyword>
<keyword evidence="5 7" id="KW-0807">Transducer</keyword>
<dbReference type="PROSITE" id="PS50111">
    <property type="entry name" value="CHEMOTAXIS_TRANSDUC_2"/>
    <property type="match status" value="1"/>
</dbReference>
<proteinExistence type="inferred from homology"/>
<protein>
    <submittedName>
        <fullName evidence="11">Chemotaxis protein</fullName>
    </submittedName>
</protein>
<evidence type="ECO:0000256" key="8">
    <source>
        <dbReference type="SAM" id="Phobius"/>
    </source>
</evidence>
<dbReference type="AlphaFoldDB" id="A0A266QBN9"/>
<dbReference type="InterPro" id="IPR003660">
    <property type="entry name" value="HAMP_dom"/>
</dbReference>
<evidence type="ECO:0000256" key="3">
    <source>
        <dbReference type="ARBA" id="ARBA00022989"/>
    </source>
</evidence>
<evidence type="ECO:0000313" key="12">
    <source>
        <dbReference type="Proteomes" id="UP000216101"/>
    </source>
</evidence>
<feature type="domain" description="Methyl-accepting transducer" evidence="9">
    <location>
        <begin position="224"/>
        <end position="460"/>
    </location>
</feature>
<dbReference type="SMART" id="SM00304">
    <property type="entry name" value="HAMP"/>
    <property type="match status" value="1"/>
</dbReference>
<dbReference type="Pfam" id="PF00672">
    <property type="entry name" value="HAMP"/>
    <property type="match status" value="1"/>
</dbReference>
<dbReference type="GO" id="GO:0004888">
    <property type="term" value="F:transmembrane signaling receptor activity"/>
    <property type="evidence" value="ECO:0007669"/>
    <property type="project" value="InterPro"/>
</dbReference>
<comment type="similarity">
    <text evidence="6">Belongs to the methyl-accepting chemotaxis (MCP) protein family.</text>
</comment>
<reference evidence="12" key="1">
    <citation type="submission" date="2017-05" db="EMBL/GenBank/DDBJ databases">
        <authorList>
            <person name="Barney B.M."/>
        </authorList>
    </citation>
    <scope>NUCLEOTIDE SEQUENCE [LARGE SCALE GENOMIC DNA]</scope>
    <source>
        <strain evidence="12">PSBB022</strain>
    </source>
</reference>
<comment type="caution">
    <text evidence="11">The sequence shown here is derived from an EMBL/GenBank/DDBJ whole genome shotgun (WGS) entry which is preliminary data.</text>
</comment>
<evidence type="ECO:0000256" key="4">
    <source>
        <dbReference type="ARBA" id="ARBA00023136"/>
    </source>
</evidence>
<evidence type="ECO:0000256" key="2">
    <source>
        <dbReference type="ARBA" id="ARBA00022692"/>
    </source>
</evidence>
<dbReference type="SUPFAM" id="SSF58104">
    <property type="entry name" value="Methyl-accepting chemotaxis protein (MCP) signaling domain"/>
    <property type="match status" value="1"/>
</dbReference>
<dbReference type="EMBL" id="NHNI01000001">
    <property type="protein sequence ID" value="OZY87265.1"/>
    <property type="molecule type" value="Genomic_DNA"/>
</dbReference>
<sequence>MVQKSLLTKLMTFLFLVMTAIASLVAFANYQIAANKLQHKLDAETAAMVELANSSILEAVFAYDFQQIEAIAKSLVNTSLITSVNVVDHRGKALAAAADEDRGEGQIVRQAIPIVYGGNTIGSYDIAFSTQSMTDALSDQRKTSLLTVLALLAASLITVYVLIRSLVLAPVDEVTRSLSTIADGGGDLTRRLPTDSGNEIAALAHNFNRVMEHIADIIRNVVQVNDKVRVNVNTMSRATESTVNSTSQQLREIELVATAVEELSASATEIARHAGETAEHTNATSILAEEGNAIVSLSLENVNRLTGQIESTAQKIQVLKNNSVNIGSVMEVIRTIAEQTNLLALNAAIEAARAGEQGRGFAVVADEVRSLAQKTRSSTEEIESIIVQLQRAADEAHQAMNTSTVSARETIDTASKVGEALDKIRANIGTINDMNHQIASASHQQSSVANEVSKNITAIHGLSENVVENAQVVNHSGSQLINETGELKKQIDSFKV</sequence>
<dbReference type="SMART" id="SM00283">
    <property type="entry name" value="MA"/>
    <property type="match status" value="1"/>
</dbReference>
<accession>A0A266QBN9</accession>
<evidence type="ECO:0000256" key="7">
    <source>
        <dbReference type="PROSITE-ProRule" id="PRU00284"/>
    </source>
</evidence>
<evidence type="ECO:0000259" key="9">
    <source>
        <dbReference type="PROSITE" id="PS50111"/>
    </source>
</evidence>
<dbReference type="GO" id="GO:0016020">
    <property type="term" value="C:membrane"/>
    <property type="evidence" value="ECO:0007669"/>
    <property type="project" value="UniProtKB-SubCell"/>
</dbReference>
<evidence type="ECO:0000256" key="6">
    <source>
        <dbReference type="ARBA" id="ARBA00029447"/>
    </source>
</evidence>
<dbReference type="STRING" id="1209072.GCA_000766945_02943"/>
<keyword evidence="2 8" id="KW-0812">Transmembrane</keyword>
<feature type="transmembrane region" description="Helical" evidence="8">
    <location>
        <begin position="143"/>
        <end position="163"/>
    </location>
</feature>
<gene>
    <name evidence="11" type="ORF">CBP51_09885</name>
</gene>
<feature type="domain" description="HAMP" evidence="10">
    <location>
        <begin position="165"/>
        <end position="219"/>
    </location>
</feature>
<dbReference type="CDD" id="cd06225">
    <property type="entry name" value="HAMP"/>
    <property type="match status" value="1"/>
</dbReference>
<dbReference type="Pfam" id="PF00015">
    <property type="entry name" value="MCPsignal"/>
    <property type="match status" value="1"/>
</dbReference>
<dbReference type="InterPro" id="IPR004089">
    <property type="entry name" value="MCPsignal_dom"/>
</dbReference>
<dbReference type="GO" id="GO:0006935">
    <property type="term" value="P:chemotaxis"/>
    <property type="evidence" value="ECO:0007669"/>
    <property type="project" value="InterPro"/>
</dbReference>
<dbReference type="InterPro" id="IPR004090">
    <property type="entry name" value="Chemotax_Me-accpt_rcpt"/>
</dbReference>
<keyword evidence="12" id="KW-1185">Reference proteome</keyword>
<dbReference type="Proteomes" id="UP000216101">
    <property type="component" value="Unassembled WGS sequence"/>
</dbReference>
<dbReference type="PROSITE" id="PS50885">
    <property type="entry name" value="HAMP"/>
    <property type="match status" value="1"/>
</dbReference>
<dbReference type="FunFam" id="1.10.287.950:FF:000001">
    <property type="entry name" value="Methyl-accepting chemotaxis sensory transducer"/>
    <property type="match status" value="1"/>
</dbReference>
<evidence type="ECO:0000256" key="1">
    <source>
        <dbReference type="ARBA" id="ARBA00004141"/>
    </source>
</evidence>
<name>A0A266QBN9_9GAMM</name>
<dbReference type="GO" id="GO:0007165">
    <property type="term" value="P:signal transduction"/>
    <property type="evidence" value="ECO:0007669"/>
    <property type="project" value="UniProtKB-KW"/>
</dbReference>
<dbReference type="RefSeq" id="WP_094984716.1">
    <property type="nucleotide sequence ID" value="NZ_NHNI01000001.1"/>
</dbReference>
<dbReference type="PANTHER" id="PTHR32089">
    <property type="entry name" value="METHYL-ACCEPTING CHEMOTAXIS PROTEIN MCPB"/>
    <property type="match status" value="1"/>
</dbReference>
<dbReference type="Gene3D" id="1.10.287.950">
    <property type="entry name" value="Methyl-accepting chemotaxis protein"/>
    <property type="match status" value="1"/>
</dbReference>
<dbReference type="PANTHER" id="PTHR32089:SF119">
    <property type="entry name" value="METHYL-ACCEPTING CHEMOTAXIS PROTEIN CTPL"/>
    <property type="match status" value="1"/>
</dbReference>